<dbReference type="AlphaFoldDB" id="A0A9N9QNV5"/>
<name>A0A9N9QNV5_9CUCU</name>
<evidence type="ECO:0000313" key="2">
    <source>
        <dbReference type="Proteomes" id="UP001152799"/>
    </source>
</evidence>
<organism evidence="1 2">
    <name type="scientific">Ceutorhynchus assimilis</name>
    <name type="common">cabbage seed weevil</name>
    <dbReference type="NCBI Taxonomy" id="467358"/>
    <lineage>
        <taxon>Eukaryota</taxon>
        <taxon>Metazoa</taxon>
        <taxon>Ecdysozoa</taxon>
        <taxon>Arthropoda</taxon>
        <taxon>Hexapoda</taxon>
        <taxon>Insecta</taxon>
        <taxon>Pterygota</taxon>
        <taxon>Neoptera</taxon>
        <taxon>Endopterygota</taxon>
        <taxon>Coleoptera</taxon>
        <taxon>Polyphaga</taxon>
        <taxon>Cucujiformia</taxon>
        <taxon>Curculionidae</taxon>
        <taxon>Ceutorhynchinae</taxon>
        <taxon>Ceutorhynchus</taxon>
    </lineage>
</organism>
<evidence type="ECO:0008006" key="3">
    <source>
        <dbReference type="Google" id="ProtNLM"/>
    </source>
</evidence>
<proteinExistence type="predicted"/>
<keyword evidence="2" id="KW-1185">Reference proteome</keyword>
<protein>
    <recommendedName>
        <fullName evidence="3">HAT C-terminal dimerisation domain-containing protein</fullName>
    </recommendedName>
</protein>
<gene>
    <name evidence="1" type="ORF">CEUTPL_LOCUS6373</name>
</gene>
<dbReference type="Proteomes" id="UP001152799">
    <property type="component" value="Chromosome 3"/>
</dbReference>
<dbReference type="EMBL" id="OU892279">
    <property type="protein sequence ID" value="CAG9765770.1"/>
    <property type="molecule type" value="Genomic_DNA"/>
</dbReference>
<reference evidence="1" key="1">
    <citation type="submission" date="2022-01" db="EMBL/GenBank/DDBJ databases">
        <authorList>
            <person name="King R."/>
        </authorList>
    </citation>
    <scope>NUCLEOTIDE SEQUENCE</scope>
</reference>
<evidence type="ECO:0000313" key="1">
    <source>
        <dbReference type="EMBL" id="CAG9765770.1"/>
    </source>
</evidence>
<accession>A0A9N9QNV5</accession>
<dbReference type="OrthoDB" id="10064970at2759"/>
<sequence length="179" mass="20941">MLIKLIKLFQNDESLKNSMFIPWISTSQPCESLFRAARSITSTFSTVINFSIPDFMSRIDQIFYINSVINDLCDEYIFPREKKTYGKNVVLCSDEELNNIDINLIVNKAKEDAFNNIRELGIIQDKEIAENFDIKFQTEPNEEYFPNEEVDQEINDEVEDDLHENAEENINASENYLFK</sequence>